<feature type="transmembrane region" description="Helical" evidence="4">
    <location>
        <begin position="256"/>
        <end position="278"/>
    </location>
</feature>
<dbReference type="AlphaFoldDB" id="A0A255EIA2"/>
<feature type="transmembrane region" description="Helical" evidence="4">
    <location>
        <begin position="61"/>
        <end position="80"/>
    </location>
</feature>
<evidence type="ECO:0000313" key="5">
    <source>
        <dbReference type="EMBL" id="OYN90701.1"/>
    </source>
</evidence>
<protein>
    <submittedName>
        <fullName evidence="5">ABC transporter permease</fullName>
    </submittedName>
</protein>
<dbReference type="GO" id="GO:0015920">
    <property type="term" value="P:lipopolysaccharide transport"/>
    <property type="evidence" value="ECO:0007669"/>
    <property type="project" value="TreeGrafter"/>
</dbReference>
<dbReference type="Proteomes" id="UP000216533">
    <property type="component" value="Unassembled WGS sequence"/>
</dbReference>
<feature type="transmembrane region" description="Helical" evidence="4">
    <location>
        <begin position="92"/>
        <end position="111"/>
    </location>
</feature>
<reference evidence="5 6" key="1">
    <citation type="submission" date="2017-07" db="EMBL/GenBank/DDBJ databases">
        <title>Draft whole genome sequences of clinical Proprionibacteriaceae strains.</title>
        <authorList>
            <person name="Bernier A.-M."/>
            <person name="Bernard K."/>
            <person name="Domingo M.-C."/>
        </authorList>
    </citation>
    <scope>NUCLEOTIDE SEQUENCE [LARGE SCALE GENOMIC DNA]</scope>
    <source>
        <strain evidence="5 6">NML 160184</strain>
    </source>
</reference>
<feature type="transmembrane region" description="Helical" evidence="4">
    <location>
        <begin position="131"/>
        <end position="155"/>
    </location>
</feature>
<sequence length="289" mass="32325">MSTATDDREFAPVYNRYSTQAGGLPRLPAYLRETWRRRAFAAEYSRANIRSANSNTVFGQLWLVLNPVLLAGVYFLLVNILTGRGKDNPEYFTHLTGSLFIFTMVTTAMTSGASSVTTAGKLLLNTAFPRILIPLSVVRTAVFRFLPTVPVILIFQAFTGNPWSPLMLLSLVFAAFMVLFGAGLACFFAALQVYFRDTQSFLPYINRLWLYLSPVLWTGADLSRLGEVAQLAILNPMYAMLTGYTQLLQHATMPAWHLWAISAAWSIGMALLGGLFFITRERDFAVRIY</sequence>
<feature type="transmembrane region" description="Helical" evidence="4">
    <location>
        <begin position="167"/>
        <end position="195"/>
    </location>
</feature>
<organism evidence="5 6">
    <name type="scientific">Parenemella sanctibonifatiensis</name>
    <dbReference type="NCBI Taxonomy" id="2016505"/>
    <lineage>
        <taxon>Bacteria</taxon>
        <taxon>Bacillati</taxon>
        <taxon>Actinomycetota</taxon>
        <taxon>Actinomycetes</taxon>
        <taxon>Propionibacteriales</taxon>
        <taxon>Propionibacteriaceae</taxon>
        <taxon>Parenemella</taxon>
    </lineage>
</organism>
<dbReference type="PANTHER" id="PTHR30413:SF8">
    <property type="entry name" value="TRANSPORT PERMEASE PROTEIN"/>
    <property type="match status" value="1"/>
</dbReference>
<comment type="caution">
    <text evidence="5">The sequence shown here is derived from an EMBL/GenBank/DDBJ whole genome shotgun (WGS) entry which is preliminary data.</text>
</comment>
<keyword evidence="3" id="KW-0813">Transport</keyword>
<accession>A0A255EIA2</accession>
<dbReference type="GO" id="GO:0005886">
    <property type="term" value="C:plasma membrane"/>
    <property type="evidence" value="ECO:0007669"/>
    <property type="project" value="UniProtKB-SubCell"/>
</dbReference>
<dbReference type="PANTHER" id="PTHR30413">
    <property type="entry name" value="INNER MEMBRANE TRANSPORT PERMEASE"/>
    <property type="match status" value="1"/>
</dbReference>
<gene>
    <name evidence="5" type="ORF">CGZ92_00700</name>
</gene>
<evidence type="ECO:0000256" key="2">
    <source>
        <dbReference type="ARBA" id="ARBA00007783"/>
    </source>
</evidence>
<proteinExistence type="inferred from homology"/>
<keyword evidence="4" id="KW-0472">Membrane</keyword>
<evidence type="ECO:0000256" key="1">
    <source>
        <dbReference type="ARBA" id="ARBA00004429"/>
    </source>
</evidence>
<comment type="subcellular location">
    <subcellularLocation>
        <location evidence="1">Cell inner membrane</location>
        <topology evidence="1">Multi-pass membrane protein</topology>
    </subcellularLocation>
</comment>
<dbReference type="RefSeq" id="WP_094449466.1">
    <property type="nucleotide sequence ID" value="NZ_NMVI01000003.1"/>
</dbReference>
<comment type="similarity">
    <text evidence="2">Belongs to the ABC-2 integral membrane protein family.</text>
</comment>
<keyword evidence="4" id="KW-1133">Transmembrane helix</keyword>
<dbReference type="EMBL" id="NMVI01000003">
    <property type="protein sequence ID" value="OYN90701.1"/>
    <property type="molecule type" value="Genomic_DNA"/>
</dbReference>
<evidence type="ECO:0000256" key="4">
    <source>
        <dbReference type="SAM" id="Phobius"/>
    </source>
</evidence>
<evidence type="ECO:0000313" key="6">
    <source>
        <dbReference type="Proteomes" id="UP000216533"/>
    </source>
</evidence>
<evidence type="ECO:0000256" key="3">
    <source>
        <dbReference type="ARBA" id="ARBA00022448"/>
    </source>
</evidence>
<keyword evidence="4" id="KW-0812">Transmembrane</keyword>
<name>A0A255EIA2_9ACTN</name>